<dbReference type="Pfam" id="PF12833">
    <property type="entry name" value="HTH_18"/>
    <property type="match status" value="1"/>
</dbReference>
<dbReference type="GO" id="GO:0005737">
    <property type="term" value="C:cytoplasm"/>
    <property type="evidence" value="ECO:0007669"/>
    <property type="project" value="UniProtKB-SubCell"/>
</dbReference>
<feature type="domain" description="HTH araC/xylS-type" evidence="6">
    <location>
        <begin position="240"/>
        <end position="339"/>
    </location>
</feature>
<dbReference type="Proteomes" id="UP000272627">
    <property type="component" value="Unassembled WGS sequence"/>
</dbReference>
<dbReference type="Gene3D" id="1.10.10.60">
    <property type="entry name" value="Homeodomain-like"/>
    <property type="match status" value="1"/>
</dbReference>
<evidence type="ECO:0000256" key="4">
    <source>
        <dbReference type="ARBA" id="ARBA00023163"/>
    </source>
</evidence>
<dbReference type="PROSITE" id="PS01124">
    <property type="entry name" value="HTH_ARAC_FAMILY_2"/>
    <property type="match status" value="1"/>
</dbReference>
<evidence type="ECO:0000259" key="6">
    <source>
        <dbReference type="PROSITE" id="PS01124"/>
    </source>
</evidence>
<dbReference type="PANTHER" id="PTHR46796:SF12">
    <property type="entry name" value="HTH-TYPE DNA-BINDING TRANSCRIPTIONAL ACTIVATOR EUTR"/>
    <property type="match status" value="1"/>
</dbReference>
<dbReference type="InterPro" id="IPR035418">
    <property type="entry name" value="AraC-bd_2"/>
</dbReference>
<dbReference type="InterPro" id="IPR018062">
    <property type="entry name" value="HTH_AraC-typ_CS"/>
</dbReference>
<keyword evidence="3 7" id="KW-0238">DNA-binding</keyword>
<evidence type="ECO:0000256" key="3">
    <source>
        <dbReference type="ARBA" id="ARBA00023125"/>
    </source>
</evidence>
<keyword evidence="4" id="KW-0804">Transcription</keyword>
<reference evidence="7 8" key="1">
    <citation type="submission" date="2018-08" db="EMBL/GenBank/DDBJ databases">
        <title>Recombination of ecologically and evolutionarily significant loci maintains genetic cohesion in the Pseudomonas syringae species complex.</title>
        <authorList>
            <person name="Dillon M."/>
            <person name="Thakur S."/>
            <person name="Almeida R.N.D."/>
            <person name="Weir B.S."/>
            <person name="Guttman D.S."/>
        </authorList>
    </citation>
    <scope>NUCLEOTIDE SEQUENCE [LARGE SCALE GENOMIC DNA]</scope>
    <source>
        <strain evidence="7 8">ICMP 8636</strain>
    </source>
</reference>
<evidence type="ECO:0000313" key="8">
    <source>
        <dbReference type="Proteomes" id="UP000272627"/>
    </source>
</evidence>
<protein>
    <submittedName>
        <fullName evidence="7">Transcriptional regulator containing an amidase domain and an AraC-type DNA-binding HTH domain</fullName>
    </submittedName>
</protein>
<comment type="subcellular location">
    <subcellularLocation>
        <location evidence="1">Cytoplasm</location>
    </subcellularLocation>
</comment>
<comment type="function">
    <text evidence="5">Regulatory protein of the TOL plasmid xyl operons. XylS activates the xylXYZLTEGFJQKIH operon required for the degradation of toluene, m-xylene and p-xylene.</text>
</comment>
<dbReference type="SUPFAM" id="SSF46689">
    <property type="entry name" value="Homeodomain-like"/>
    <property type="match status" value="2"/>
</dbReference>
<gene>
    <name evidence="7" type="ORF">ALQ86_100537</name>
</gene>
<evidence type="ECO:0000313" key="7">
    <source>
        <dbReference type="EMBL" id="RML99356.1"/>
    </source>
</evidence>
<dbReference type="InterPro" id="IPR050204">
    <property type="entry name" value="AraC_XylS_family_regulators"/>
</dbReference>
<dbReference type="PANTHER" id="PTHR46796">
    <property type="entry name" value="HTH-TYPE TRANSCRIPTIONAL ACTIVATOR RHAS-RELATED"/>
    <property type="match status" value="1"/>
</dbReference>
<proteinExistence type="predicted"/>
<dbReference type="AlphaFoldDB" id="A0A3M3AGC0"/>
<dbReference type="GO" id="GO:0009893">
    <property type="term" value="P:positive regulation of metabolic process"/>
    <property type="evidence" value="ECO:0007669"/>
    <property type="project" value="UniProtKB-ARBA"/>
</dbReference>
<sequence length="341" mass="38452">MRVAMNSELGGALFENTPLFTAQNRLFLLHDRERIREQVGKVFKPHDLKVATSTQEVSASMHHVHLGKLSLSRLEYGVPVSIDPGRLENFFLIQIPTRGSAEIHCDGVRFTSSAQCASIISPDTPVSMRWAADAPQLALRLDRQEVEKHCAQHLGHGLKTPLRFKPELLLTHPNASYFLQLLGALADALACDGHPIHNPLVLKQFEATLINALIYGQPNTLQNPLSAPEPARRVSPYFVKRTEEFILAHAHEPLSIEQLAEHAGVSVRTLFSGFREFRNISPMAFLRNVRMERVHLELRNPGTDSVTDIAMKWGFAHLGRFSQEYRKYYGELPSATLRFRQ</sequence>
<accession>A0A3M3AGC0</accession>
<evidence type="ECO:0000256" key="2">
    <source>
        <dbReference type="ARBA" id="ARBA00023015"/>
    </source>
</evidence>
<dbReference type="InterPro" id="IPR009057">
    <property type="entry name" value="Homeodomain-like_sf"/>
</dbReference>
<dbReference type="GO" id="GO:0043565">
    <property type="term" value="F:sequence-specific DNA binding"/>
    <property type="evidence" value="ECO:0007669"/>
    <property type="project" value="InterPro"/>
</dbReference>
<evidence type="ECO:0000256" key="1">
    <source>
        <dbReference type="ARBA" id="ARBA00004496"/>
    </source>
</evidence>
<comment type="caution">
    <text evidence="7">The sequence shown here is derived from an EMBL/GenBank/DDBJ whole genome shotgun (WGS) entry which is preliminary data.</text>
</comment>
<dbReference type="Pfam" id="PF14525">
    <property type="entry name" value="AraC_binding_2"/>
    <property type="match status" value="1"/>
</dbReference>
<dbReference type="PROSITE" id="PS00041">
    <property type="entry name" value="HTH_ARAC_FAMILY_1"/>
    <property type="match status" value="1"/>
</dbReference>
<keyword evidence="2" id="KW-0805">Transcription regulation</keyword>
<organism evidence="7 8">
    <name type="scientific">Pseudomonas amygdali pv. eriobotryae</name>
    <dbReference type="NCBI Taxonomy" id="129137"/>
    <lineage>
        <taxon>Bacteria</taxon>
        <taxon>Pseudomonadati</taxon>
        <taxon>Pseudomonadota</taxon>
        <taxon>Gammaproteobacteria</taxon>
        <taxon>Pseudomonadales</taxon>
        <taxon>Pseudomonadaceae</taxon>
        <taxon>Pseudomonas</taxon>
        <taxon>Pseudomonas amygdali</taxon>
    </lineage>
</organism>
<dbReference type="GO" id="GO:0003700">
    <property type="term" value="F:DNA-binding transcription factor activity"/>
    <property type="evidence" value="ECO:0007669"/>
    <property type="project" value="InterPro"/>
</dbReference>
<dbReference type="EMBL" id="RBOA01000277">
    <property type="protein sequence ID" value="RML99356.1"/>
    <property type="molecule type" value="Genomic_DNA"/>
</dbReference>
<dbReference type="SMART" id="SM00342">
    <property type="entry name" value="HTH_ARAC"/>
    <property type="match status" value="1"/>
</dbReference>
<dbReference type="InterPro" id="IPR018060">
    <property type="entry name" value="HTH_AraC"/>
</dbReference>
<name>A0A3M3AGC0_PSEA0</name>
<evidence type="ECO:0000256" key="5">
    <source>
        <dbReference type="ARBA" id="ARBA00037345"/>
    </source>
</evidence>